<keyword evidence="5 6" id="KW-0408">Iron</keyword>
<feature type="chain" id="PRO_5045927395" evidence="7">
    <location>
        <begin position="22"/>
        <end position="234"/>
    </location>
</feature>
<dbReference type="Proteomes" id="UP001595799">
    <property type="component" value="Unassembled WGS sequence"/>
</dbReference>
<dbReference type="EMBL" id="JBHSCW010000003">
    <property type="protein sequence ID" value="MFC4350877.1"/>
    <property type="molecule type" value="Genomic_DNA"/>
</dbReference>
<accession>A0ABV8UJA2</accession>
<name>A0ABV8UJA2_9PROT</name>
<gene>
    <name evidence="9" type="ORF">ACFOW6_04895</name>
</gene>
<keyword evidence="2 6" id="KW-0349">Heme</keyword>
<protein>
    <submittedName>
        <fullName evidence="9">C-type cytochrome</fullName>
    </submittedName>
</protein>
<evidence type="ECO:0000256" key="2">
    <source>
        <dbReference type="ARBA" id="ARBA00022617"/>
    </source>
</evidence>
<dbReference type="InterPro" id="IPR036909">
    <property type="entry name" value="Cyt_c-like_dom_sf"/>
</dbReference>
<comment type="caution">
    <text evidence="9">The sequence shown here is derived from an EMBL/GenBank/DDBJ whole genome shotgun (WGS) entry which is preliminary data.</text>
</comment>
<feature type="signal peptide" evidence="7">
    <location>
        <begin position="1"/>
        <end position="21"/>
    </location>
</feature>
<dbReference type="PRINTS" id="PR00604">
    <property type="entry name" value="CYTCHRMECIAB"/>
</dbReference>
<evidence type="ECO:0000313" key="10">
    <source>
        <dbReference type="Proteomes" id="UP001595799"/>
    </source>
</evidence>
<feature type="domain" description="Cytochrome c" evidence="8">
    <location>
        <begin position="25"/>
        <end position="125"/>
    </location>
</feature>
<keyword evidence="4" id="KW-0249">Electron transport</keyword>
<dbReference type="PANTHER" id="PTHR11961">
    <property type="entry name" value="CYTOCHROME C"/>
    <property type="match status" value="1"/>
</dbReference>
<proteinExistence type="predicted"/>
<dbReference type="InterPro" id="IPR002327">
    <property type="entry name" value="Cyt_c_1A/1B"/>
</dbReference>
<keyword evidence="10" id="KW-1185">Reference proteome</keyword>
<evidence type="ECO:0000313" key="9">
    <source>
        <dbReference type="EMBL" id="MFC4350877.1"/>
    </source>
</evidence>
<keyword evidence="7" id="KW-0732">Signal</keyword>
<keyword evidence="1" id="KW-0813">Transport</keyword>
<dbReference type="Gene3D" id="1.10.760.10">
    <property type="entry name" value="Cytochrome c-like domain"/>
    <property type="match status" value="1"/>
</dbReference>
<dbReference type="PROSITE" id="PS51007">
    <property type="entry name" value="CYTC"/>
    <property type="match status" value="1"/>
</dbReference>
<evidence type="ECO:0000256" key="4">
    <source>
        <dbReference type="ARBA" id="ARBA00022982"/>
    </source>
</evidence>
<evidence type="ECO:0000256" key="1">
    <source>
        <dbReference type="ARBA" id="ARBA00022448"/>
    </source>
</evidence>
<dbReference type="InterPro" id="IPR009056">
    <property type="entry name" value="Cyt_c-like_dom"/>
</dbReference>
<sequence length="234" mass="25574">MIRFLIPFLSTLAVLVTTVQAQVEGDPKRGAAQYRACIACHSLEPGTHLTGPSLAELWGQPAGEAAGFIRYSEGLGTADFTWDKATLDAWLADPQSMIPDTYMIFRGIADDQARADLIAFLEIAMAPGGAKAVLDRGLVPAEYVRGQKPDSLKTPPPRAQVTKIRHCRDSYFVTTADGTETPYWEMNLRLKLDTRETGPEPGKPVIVASGMMGDRASVVFARLDELMRFIAEEC</sequence>
<evidence type="ECO:0000256" key="3">
    <source>
        <dbReference type="ARBA" id="ARBA00022723"/>
    </source>
</evidence>
<evidence type="ECO:0000256" key="7">
    <source>
        <dbReference type="SAM" id="SignalP"/>
    </source>
</evidence>
<evidence type="ECO:0000256" key="6">
    <source>
        <dbReference type="PROSITE-ProRule" id="PRU00433"/>
    </source>
</evidence>
<dbReference type="RefSeq" id="WP_382421222.1">
    <property type="nucleotide sequence ID" value="NZ_JBHSCW010000003.1"/>
</dbReference>
<reference evidence="10" key="1">
    <citation type="journal article" date="2019" name="Int. J. Syst. Evol. Microbiol.">
        <title>The Global Catalogue of Microorganisms (GCM) 10K type strain sequencing project: providing services to taxonomists for standard genome sequencing and annotation.</title>
        <authorList>
            <consortium name="The Broad Institute Genomics Platform"/>
            <consortium name="The Broad Institute Genome Sequencing Center for Infectious Disease"/>
            <person name="Wu L."/>
            <person name="Ma J."/>
        </authorList>
    </citation>
    <scope>NUCLEOTIDE SEQUENCE [LARGE SCALE GENOMIC DNA]</scope>
    <source>
        <strain evidence="10">CECT 8472</strain>
    </source>
</reference>
<keyword evidence="3 6" id="KW-0479">Metal-binding</keyword>
<organism evidence="9 10">
    <name type="scientific">Fodinicurvata halophila</name>
    <dbReference type="NCBI Taxonomy" id="1419723"/>
    <lineage>
        <taxon>Bacteria</taxon>
        <taxon>Pseudomonadati</taxon>
        <taxon>Pseudomonadota</taxon>
        <taxon>Alphaproteobacteria</taxon>
        <taxon>Rhodospirillales</taxon>
        <taxon>Rhodovibrionaceae</taxon>
        <taxon>Fodinicurvata</taxon>
    </lineage>
</organism>
<dbReference type="SUPFAM" id="SSF46626">
    <property type="entry name" value="Cytochrome c"/>
    <property type="match status" value="1"/>
</dbReference>
<evidence type="ECO:0000256" key="5">
    <source>
        <dbReference type="ARBA" id="ARBA00023004"/>
    </source>
</evidence>
<evidence type="ECO:0000259" key="8">
    <source>
        <dbReference type="PROSITE" id="PS51007"/>
    </source>
</evidence>